<dbReference type="GO" id="GO:0005905">
    <property type="term" value="C:clathrin-coated pit"/>
    <property type="evidence" value="ECO:0007669"/>
    <property type="project" value="TreeGrafter"/>
</dbReference>
<keyword evidence="4" id="KW-1185">Reference proteome</keyword>
<dbReference type="InterPro" id="IPR008942">
    <property type="entry name" value="ENTH_VHS"/>
</dbReference>
<dbReference type="InterPro" id="IPR045192">
    <property type="entry name" value="AP180-like"/>
</dbReference>
<reference evidence="3 4" key="1">
    <citation type="journal article" date="2020" name="J. Phycol.">
        <title>Comparative genome analysis reveals Cyanidiococcus gen. nov., a new extremophilic red algal genus sister to Cyanidioschyzon (Cyanidioschyzonaceae, Rhodophyta).</title>
        <authorList>
            <person name="Liu S.-L."/>
            <person name="Chiang Y.-R."/>
            <person name="Yoon H.S."/>
            <person name="Fu H.-Y."/>
        </authorList>
    </citation>
    <scope>NUCLEOTIDE SEQUENCE [LARGE SCALE GENOMIC DNA]</scope>
    <source>
        <strain evidence="3 4">THAL066</strain>
    </source>
</reference>
<comment type="caution">
    <text evidence="3">The sequence shown here is derived from an EMBL/GenBank/DDBJ whole genome shotgun (WGS) entry which is preliminary data.</text>
</comment>
<dbReference type="GO" id="GO:0005545">
    <property type="term" value="F:1-phosphatidylinositol binding"/>
    <property type="evidence" value="ECO:0007669"/>
    <property type="project" value="TreeGrafter"/>
</dbReference>
<proteinExistence type="predicted"/>
<dbReference type="Gene3D" id="1.25.40.90">
    <property type="match status" value="2"/>
</dbReference>
<dbReference type="GO" id="GO:0005546">
    <property type="term" value="F:phosphatidylinositol-4,5-bisphosphate binding"/>
    <property type="evidence" value="ECO:0007669"/>
    <property type="project" value="TreeGrafter"/>
</dbReference>
<feature type="region of interest" description="Disordered" evidence="2">
    <location>
        <begin position="337"/>
        <end position="388"/>
    </location>
</feature>
<feature type="compositionally biased region" description="Polar residues" evidence="2">
    <location>
        <begin position="683"/>
        <end position="700"/>
    </location>
</feature>
<dbReference type="OrthoDB" id="366390at2759"/>
<feature type="coiled-coil region" evidence="1">
    <location>
        <begin position="759"/>
        <end position="786"/>
    </location>
</feature>
<accession>A0A7J7ILP1</accession>
<dbReference type="GO" id="GO:0006900">
    <property type="term" value="P:vesicle budding from membrane"/>
    <property type="evidence" value="ECO:0007669"/>
    <property type="project" value="TreeGrafter"/>
</dbReference>
<gene>
    <name evidence="3" type="ORF">F1559_004218</name>
</gene>
<dbReference type="GO" id="GO:0032050">
    <property type="term" value="F:clathrin heavy chain binding"/>
    <property type="evidence" value="ECO:0007669"/>
    <property type="project" value="TreeGrafter"/>
</dbReference>
<evidence type="ECO:0008006" key="5">
    <source>
        <dbReference type="Google" id="ProtNLM"/>
    </source>
</evidence>
<feature type="region of interest" description="Disordered" evidence="2">
    <location>
        <begin position="40"/>
        <end position="83"/>
    </location>
</feature>
<evidence type="ECO:0000256" key="2">
    <source>
        <dbReference type="SAM" id="MobiDB-lite"/>
    </source>
</evidence>
<dbReference type="GO" id="GO:0072583">
    <property type="term" value="P:clathrin-dependent endocytosis"/>
    <property type="evidence" value="ECO:0007669"/>
    <property type="project" value="InterPro"/>
</dbReference>
<dbReference type="AlphaFoldDB" id="A0A7J7ILP1"/>
<evidence type="ECO:0000313" key="4">
    <source>
        <dbReference type="Proteomes" id="UP000530660"/>
    </source>
</evidence>
<feature type="region of interest" description="Disordered" evidence="2">
    <location>
        <begin position="641"/>
        <end position="717"/>
    </location>
</feature>
<keyword evidence="1" id="KW-0175">Coiled coil</keyword>
<name>A0A7J7ILP1_9RHOD</name>
<dbReference type="PANTHER" id="PTHR22951:SF5">
    <property type="entry name" value="PHOSPHATIDYLINOSITOL-BINDING CLATHRIN ASSEMBLY PROTEIN LAP"/>
    <property type="match status" value="1"/>
</dbReference>
<evidence type="ECO:0000313" key="3">
    <source>
        <dbReference type="EMBL" id="KAF6003660.1"/>
    </source>
</evidence>
<feature type="compositionally biased region" description="Polar residues" evidence="2">
    <location>
        <begin position="355"/>
        <end position="387"/>
    </location>
</feature>
<dbReference type="GO" id="GO:0030136">
    <property type="term" value="C:clathrin-coated vesicle"/>
    <property type="evidence" value="ECO:0007669"/>
    <property type="project" value="TreeGrafter"/>
</dbReference>
<organism evidence="3 4">
    <name type="scientific">Cyanidiococcus yangmingshanensis</name>
    <dbReference type="NCBI Taxonomy" id="2690220"/>
    <lineage>
        <taxon>Eukaryota</taxon>
        <taxon>Rhodophyta</taxon>
        <taxon>Bangiophyceae</taxon>
        <taxon>Cyanidiales</taxon>
        <taxon>Cyanidiaceae</taxon>
        <taxon>Cyanidiococcus</taxon>
    </lineage>
</organism>
<dbReference type="EMBL" id="VWRR01000006">
    <property type="protein sequence ID" value="KAF6003660.1"/>
    <property type="molecule type" value="Genomic_DNA"/>
</dbReference>
<dbReference type="Proteomes" id="UP000530660">
    <property type="component" value="Unassembled WGS sequence"/>
</dbReference>
<dbReference type="GO" id="GO:0048268">
    <property type="term" value="P:clathrin coat assembly"/>
    <property type="evidence" value="ECO:0007669"/>
    <property type="project" value="InterPro"/>
</dbReference>
<dbReference type="GO" id="GO:0000149">
    <property type="term" value="F:SNARE binding"/>
    <property type="evidence" value="ECO:0007669"/>
    <property type="project" value="TreeGrafter"/>
</dbReference>
<feature type="compositionally biased region" description="Basic and acidic residues" evidence="2">
    <location>
        <begin position="701"/>
        <end position="717"/>
    </location>
</feature>
<feature type="compositionally biased region" description="Basic and acidic residues" evidence="2">
    <location>
        <begin position="641"/>
        <end position="665"/>
    </location>
</feature>
<sequence>MKLGDTESSTNEGVSGRGRVVTWANANTTGQVSGIVSASAVTGRGARSAAPSRQDDNEVGVHGPDHSELGRSAAPSRPLQTTTLGNTTKRLTRKISAAFSSDVEAAVLKASKPKYTAPKEKYVLTLLAALQGCGEAFFYLLDTAQNVTATVGNSTGGARQVASNADAVVGGGRASSSAPTRRTSVAVMSSKPQYGLNKVSTFHVQRLPHHRYRYQQAAPWPADSSERAEEVATAMERVMLCGDIVRKLWRHGMEHDWRIVCKVLMVAHRLMRDAATYADSIVFRLWAVYYDLGQRAAQPNETETDSIETETIVSQRVPVASPLLELLSRLVLYANSHSPRGQRERPRRLVGRGGNPSSTGNAVSILSSDGQGTSSPLSAQNLTNLETSRTRPEATACSLFVRHYAKYLWVRLESFRLLYLGERQRSSIVAELGDSFSPPTRPGETTSHFDEMGVVSSASGEELRERIPFERALGEVIPVLLLELESATAVRLETVLEAAMNPAPNTPSSENMASVNVHNEIIMEAARLIVHDVMQLFTTTNILVESVLEQQLFLGSNHLKLMRQSRALYIRFVEMTSRVHSWLERISRCMLGFEFLPANDARNRRRALGNAAADAMIRGELEHAPLDLIERGWWANLSNEERHTNHEGPGRPEDGRIEAPSRSTKDGSVPTSRRSRSERTYSVQVPSSGCVSSLGNSISSDRARDKDEAPSGPKHELVRSLERASSMKDIVKSMESILLGGASVQEQASIGLGGVHRAAQAVERELQALDEAYESCKNALEQLYNTKRAEILARPIQALSVASARRPSV</sequence>
<evidence type="ECO:0000256" key="1">
    <source>
        <dbReference type="SAM" id="Coils"/>
    </source>
</evidence>
<dbReference type="PANTHER" id="PTHR22951">
    <property type="entry name" value="CLATHRIN ASSEMBLY PROTEIN"/>
    <property type="match status" value="1"/>
</dbReference>
<protein>
    <recommendedName>
        <fullName evidence="5">ENTH domain-containing protein</fullName>
    </recommendedName>
</protein>